<evidence type="ECO:0000256" key="1">
    <source>
        <dbReference type="SAM" id="Phobius"/>
    </source>
</evidence>
<dbReference type="EMBL" id="MCGE01000014">
    <property type="protein sequence ID" value="ORZ14645.1"/>
    <property type="molecule type" value="Genomic_DNA"/>
</dbReference>
<keyword evidence="3" id="KW-1185">Reference proteome</keyword>
<sequence>MIFLPLNILIPSPLFHSVHFYFYFTSIYIYIYIFIFLHTTIFTLKPNFFPYQYASLYLL</sequence>
<keyword evidence="1" id="KW-0472">Membrane</keyword>
<evidence type="ECO:0000313" key="2">
    <source>
        <dbReference type="EMBL" id="ORZ14645.1"/>
    </source>
</evidence>
<dbReference type="Proteomes" id="UP000193560">
    <property type="component" value="Unassembled WGS sequence"/>
</dbReference>
<comment type="caution">
    <text evidence="2">The sequence shown here is derived from an EMBL/GenBank/DDBJ whole genome shotgun (WGS) entry which is preliminary data.</text>
</comment>
<keyword evidence="1" id="KW-0812">Transmembrane</keyword>
<evidence type="ECO:0000313" key="3">
    <source>
        <dbReference type="Proteomes" id="UP000193560"/>
    </source>
</evidence>
<dbReference type="AlphaFoldDB" id="A0A1X2IF73"/>
<keyword evidence="1" id="KW-1133">Transmembrane helix</keyword>
<accession>A0A1X2IF73</accession>
<reference evidence="2 3" key="1">
    <citation type="submission" date="2016-07" db="EMBL/GenBank/DDBJ databases">
        <title>Pervasive Adenine N6-methylation of Active Genes in Fungi.</title>
        <authorList>
            <consortium name="DOE Joint Genome Institute"/>
            <person name="Mondo S.J."/>
            <person name="Dannebaum R.O."/>
            <person name="Kuo R.C."/>
            <person name="Labutti K."/>
            <person name="Haridas S."/>
            <person name="Kuo A."/>
            <person name="Salamov A."/>
            <person name="Ahrendt S.R."/>
            <person name="Lipzen A."/>
            <person name="Sullivan W."/>
            <person name="Andreopoulos W.B."/>
            <person name="Clum A."/>
            <person name="Lindquist E."/>
            <person name="Daum C."/>
            <person name="Ramamoorthy G.K."/>
            <person name="Gryganskyi A."/>
            <person name="Culley D."/>
            <person name="Magnuson J.K."/>
            <person name="James T.Y."/>
            <person name="O'Malley M.A."/>
            <person name="Stajich J.E."/>
            <person name="Spatafora J.W."/>
            <person name="Visel A."/>
            <person name="Grigoriev I.V."/>
        </authorList>
    </citation>
    <scope>NUCLEOTIDE SEQUENCE [LARGE SCALE GENOMIC DNA]</scope>
    <source>
        <strain evidence="2 3">NRRL 1336</strain>
    </source>
</reference>
<feature type="transmembrane region" description="Helical" evidence="1">
    <location>
        <begin position="20"/>
        <end position="44"/>
    </location>
</feature>
<name>A0A1X2IF73_9FUNG</name>
<proteinExistence type="predicted"/>
<gene>
    <name evidence="2" type="ORF">BCR42DRAFT_417352</name>
</gene>
<protein>
    <submittedName>
        <fullName evidence="2">Uncharacterized protein</fullName>
    </submittedName>
</protein>
<organism evidence="2 3">
    <name type="scientific">Absidia repens</name>
    <dbReference type="NCBI Taxonomy" id="90262"/>
    <lineage>
        <taxon>Eukaryota</taxon>
        <taxon>Fungi</taxon>
        <taxon>Fungi incertae sedis</taxon>
        <taxon>Mucoromycota</taxon>
        <taxon>Mucoromycotina</taxon>
        <taxon>Mucoromycetes</taxon>
        <taxon>Mucorales</taxon>
        <taxon>Cunninghamellaceae</taxon>
        <taxon>Absidia</taxon>
    </lineage>
</organism>